<dbReference type="AlphaFoldDB" id="A0A419EVN9"/>
<dbReference type="NCBIfam" id="TIGR00665">
    <property type="entry name" value="DnaB"/>
    <property type="match status" value="1"/>
</dbReference>
<dbReference type="FunFam" id="1.10.860.10:FF:000001">
    <property type="entry name" value="Replicative DNA helicase"/>
    <property type="match status" value="1"/>
</dbReference>
<dbReference type="Pfam" id="PF00772">
    <property type="entry name" value="DnaB"/>
    <property type="match status" value="1"/>
</dbReference>
<dbReference type="GO" id="GO:1990077">
    <property type="term" value="C:primosome complex"/>
    <property type="evidence" value="ECO:0007669"/>
    <property type="project" value="UniProtKB-UniRule"/>
</dbReference>
<comment type="function">
    <text evidence="10 13">The main replicative DNA helicase, it participates in initiation and elongation during chromosome replication. Travels ahead of the DNA replisome, separating dsDNA into templates for DNA synthesis. A processive ATP-dependent 5'-3' DNA helicase it has DNA-dependent ATPase activity.</text>
</comment>
<dbReference type="GO" id="GO:0016887">
    <property type="term" value="F:ATP hydrolysis activity"/>
    <property type="evidence" value="ECO:0007669"/>
    <property type="project" value="RHEA"/>
</dbReference>
<dbReference type="PANTHER" id="PTHR30153:SF2">
    <property type="entry name" value="REPLICATIVE DNA HELICASE"/>
    <property type="match status" value="1"/>
</dbReference>
<dbReference type="NCBIfam" id="NF004384">
    <property type="entry name" value="PRK05748.1"/>
    <property type="match status" value="1"/>
</dbReference>
<keyword evidence="6 13" id="KW-0347">Helicase</keyword>
<dbReference type="GO" id="GO:0043139">
    <property type="term" value="F:5'-3' DNA helicase activity"/>
    <property type="evidence" value="ECO:0007669"/>
    <property type="project" value="UniProtKB-EC"/>
</dbReference>
<feature type="domain" description="SF4 helicase" evidence="14">
    <location>
        <begin position="182"/>
        <end position="459"/>
    </location>
</feature>
<dbReference type="InterPro" id="IPR036185">
    <property type="entry name" value="DNA_heli_DnaB-like_N_sf"/>
</dbReference>
<evidence type="ECO:0000256" key="2">
    <source>
        <dbReference type="ARBA" id="ARBA00022515"/>
    </source>
</evidence>
<comment type="catalytic activity">
    <reaction evidence="11 13">
        <text>ATP + H2O = ADP + phosphate + H(+)</text>
        <dbReference type="Rhea" id="RHEA:13065"/>
        <dbReference type="ChEBI" id="CHEBI:15377"/>
        <dbReference type="ChEBI" id="CHEBI:15378"/>
        <dbReference type="ChEBI" id="CHEBI:30616"/>
        <dbReference type="ChEBI" id="CHEBI:43474"/>
        <dbReference type="ChEBI" id="CHEBI:456216"/>
        <dbReference type="EC" id="5.6.2.3"/>
    </reaction>
</comment>
<evidence type="ECO:0000256" key="1">
    <source>
        <dbReference type="ARBA" id="ARBA00008428"/>
    </source>
</evidence>
<dbReference type="GO" id="GO:0005829">
    <property type="term" value="C:cytosol"/>
    <property type="evidence" value="ECO:0007669"/>
    <property type="project" value="TreeGrafter"/>
</dbReference>
<dbReference type="CDD" id="cd00984">
    <property type="entry name" value="DnaB_C"/>
    <property type="match status" value="1"/>
</dbReference>
<organism evidence="15 16">
    <name type="scientific">Candidatus Abyssobacteria bacterium SURF_17</name>
    <dbReference type="NCBI Taxonomy" id="2093361"/>
    <lineage>
        <taxon>Bacteria</taxon>
        <taxon>Pseudomonadati</taxon>
        <taxon>Candidatus Hydrogenedentota</taxon>
        <taxon>Candidatus Abyssobacteria</taxon>
    </lineage>
</organism>
<dbReference type="GO" id="GO:0005524">
    <property type="term" value="F:ATP binding"/>
    <property type="evidence" value="ECO:0007669"/>
    <property type="project" value="UniProtKB-UniRule"/>
</dbReference>
<evidence type="ECO:0000256" key="6">
    <source>
        <dbReference type="ARBA" id="ARBA00022806"/>
    </source>
</evidence>
<keyword evidence="4 13" id="KW-0547">Nucleotide-binding</keyword>
<keyword evidence="9" id="KW-0413">Isomerase</keyword>
<reference evidence="15 16" key="1">
    <citation type="journal article" date="2017" name="ISME J.">
        <title>Energy and carbon metabolisms in a deep terrestrial subsurface fluid microbial community.</title>
        <authorList>
            <person name="Momper L."/>
            <person name="Jungbluth S.P."/>
            <person name="Lee M.D."/>
            <person name="Amend J.P."/>
        </authorList>
    </citation>
    <scope>NUCLEOTIDE SEQUENCE [LARGE SCALE GENOMIC DNA]</scope>
    <source>
        <strain evidence="15">SURF_17</strain>
    </source>
</reference>
<sequence length="462" mass="52379">MARKATATPSRVPPHNREAEQSVLGAMLFDERAIGQSVERLRDYHFYDEAHRRVFRAIVELYGQSSPVDLISVSDKLRGNGELESVGGATYLAQLLDMVPTVAHVEYYTRIVLEKAWLRELLAAANEIMTDAYGEGPDVEEVLDNAEKRIFDIVERRVTSTLSSVSDLVHPVFQWVDDLYNDRRQVTGIPTGFVDLDIMLRGLQKSDLIIVAGRPSMGKTSFALNIAEHVGVRENKAVAIFSLEMGKQQLVLRMLCSEARSSDLSLRNLQTGYFDAKFYPYLTDAAGRLAQAKIFIDDSPSISAMEIRAKARMLKARKQLDLIVVDYLQLMEERAARPESRQQEISLISRHLKALARELEVPVIALSQLSRAVEKREENRPQLADLRESGAIEQDADVVLMLFREEYYWRLQNPNKEISENLLNKAEVIVAKQRNGPTGVIDLNFFGEQVRFENRAKQPEPF</sequence>
<evidence type="ECO:0000256" key="4">
    <source>
        <dbReference type="ARBA" id="ARBA00022741"/>
    </source>
</evidence>
<gene>
    <name evidence="15" type="primary">dnaB</name>
    <name evidence="15" type="ORF">C4532_12715</name>
</gene>
<dbReference type="Proteomes" id="UP000285961">
    <property type="component" value="Unassembled WGS sequence"/>
</dbReference>
<dbReference type="Gene3D" id="3.40.50.300">
    <property type="entry name" value="P-loop containing nucleotide triphosphate hydrolases"/>
    <property type="match status" value="1"/>
</dbReference>
<keyword evidence="2 13" id="KW-0639">Primosome</keyword>
<dbReference type="SMART" id="SM00382">
    <property type="entry name" value="AAA"/>
    <property type="match status" value="1"/>
</dbReference>
<dbReference type="InterPro" id="IPR007693">
    <property type="entry name" value="DNA_helicase_DnaB-like_N"/>
</dbReference>
<evidence type="ECO:0000256" key="3">
    <source>
        <dbReference type="ARBA" id="ARBA00022705"/>
    </source>
</evidence>
<dbReference type="Gene3D" id="1.10.860.10">
    <property type="entry name" value="DNAb Helicase, Chain A"/>
    <property type="match status" value="1"/>
</dbReference>
<evidence type="ECO:0000256" key="9">
    <source>
        <dbReference type="ARBA" id="ARBA00023235"/>
    </source>
</evidence>
<dbReference type="InterPro" id="IPR003593">
    <property type="entry name" value="AAA+_ATPase"/>
</dbReference>
<dbReference type="Pfam" id="PF03796">
    <property type="entry name" value="DnaB_C"/>
    <property type="match status" value="1"/>
</dbReference>
<proteinExistence type="inferred from homology"/>
<dbReference type="PROSITE" id="PS51199">
    <property type="entry name" value="SF4_HELICASE"/>
    <property type="match status" value="1"/>
</dbReference>
<evidence type="ECO:0000256" key="8">
    <source>
        <dbReference type="ARBA" id="ARBA00023125"/>
    </source>
</evidence>
<dbReference type="EC" id="5.6.2.3" evidence="12 13"/>
<dbReference type="SUPFAM" id="SSF48024">
    <property type="entry name" value="N-terminal domain of DnaB helicase"/>
    <property type="match status" value="1"/>
</dbReference>
<evidence type="ECO:0000256" key="12">
    <source>
        <dbReference type="NCBIfam" id="TIGR00665"/>
    </source>
</evidence>
<evidence type="ECO:0000259" key="14">
    <source>
        <dbReference type="PROSITE" id="PS51199"/>
    </source>
</evidence>
<evidence type="ECO:0000256" key="7">
    <source>
        <dbReference type="ARBA" id="ARBA00022840"/>
    </source>
</evidence>
<dbReference type="SUPFAM" id="SSF52540">
    <property type="entry name" value="P-loop containing nucleoside triphosphate hydrolases"/>
    <property type="match status" value="1"/>
</dbReference>
<evidence type="ECO:0000313" key="15">
    <source>
        <dbReference type="EMBL" id="RJP68503.1"/>
    </source>
</evidence>
<dbReference type="GO" id="GO:0003677">
    <property type="term" value="F:DNA binding"/>
    <property type="evidence" value="ECO:0007669"/>
    <property type="project" value="UniProtKB-UniRule"/>
</dbReference>
<evidence type="ECO:0000313" key="16">
    <source>
        <dbReference type="Proteomes" id="UP000285961"/>
    </source>
</evidence>
<evidence type="ECO:0000256" key="5">
    <source>
        <dbReference type="ARBA" id="ARBA00022801"/>
    </source>
</evidence>
<comment type="caution">
    <text evidence="15">The sequence shown here is derived from an EMBL/GenBank/DDBJ whole genome shotgun (WGS) entry which is preliminary data.</text>
</comment>
<dbReference type="FunFam" id="3.40.50.300:FF:001761">
    <property type="entry name" value="Replicative DNA helicase"/>
    <property type="match status" value="1"/>
</dbReference>
<dbReference type="EMBL" id="QZKI01000091">
    <property type="protein sequence ID" value="RJP68503.1"/>
    <property type="molecule type" value="Genomic_DNA"/>
</dbReference>
<dbReference type="InterPro" id="IPR007694">
    <property type="entry name" value="DNA_helicase_DnaB-like_C"/>
</dbReference>
<keyword evidence="7 13" id="KW-0067">ATP-binding</keyword>
<evidence type="ECO:0000256" key="11">
    <source>
        <dbReference type="ARBA" id="ARBA00048954"/>
    </source>
</evidence>
<protein>
    <recommendedName>
        <fullName evidence="12 13">Replicative DNA helicase</fullName>
        <ecNumber evidence="12 13">5.6.2.3</ecNumber>
    </recommendedName>
</protein>
<dbReference type="InterPro" id="IPR027417">
    <property type="entry name" value="P-loop_NTPase"/>
</dbReference>
<keyword evidence="3 13" id="KW-0235">DNA replication</keyword>
<dbReference type="GO" id="GO:0006269">
    <property type="term" value="P:DNA replication, synthesis of primer"/>
    <property type="evidence" value="ECO:0007669"/>
    <property type="project" value="UniProtKB-UniRule"/>
</dbReference>
<dbReference type="InterPro" id="IPR016136">
    <property type="entry name" value="DNA_helicase_N/primase_C"/>
</dbReference>
<comment type="similarity">
    <text evidence="1 13">Belongs to the helicase family. DnaB subfamily.</text>
</comment>
<name>A0A419EVN9_9BACT</name>
<dbReference type="PANTHER" id="PTHR30153">
    <property type="entry name" value="REPLICATIVE DNA HELICASE DNAB"/>
    <property type="match status" value="1"/>
</dbReference>
<evidence type="ECO:0000256" key="10">
    <source>
        <dbReference type="ARBA" id="ARBA00044932"/>
    </source>
</evidence>
<evidence type="ECO:0000256" key="13">
    <source>
        <dbReference type="RuleBase" id="RU362085"/>
    </source>
</evidence>
<keyword evidence="5 13" id="KW-0378">Hydrolase</keyword>
<accession>A0A419EVN9</accession>
<dbReference type="InterPro" id="IPR007692">
    <property type="entry name" value="DNA_helicase_DnaB"/>
</dbReference>
<keyword evidence="8 13" id="KW-0238">DNA-binding</keyword>